<dbReference type="Proteomes" id="UP000694393">
    <property type="component" value="Unplaced"/>
</dbReference>
<proteinExistence type="predicted"/>
<dbReference type="AlphaFoldDB" id="A0A8C8RGL7"/>
<protein>
    <submittedName>
        <fullName evidence="1">Uncharacterized protein</fullName>
    </submittedName>
</protein>
<accession>A0A8C8RGL7</accession>
<dbReference type="Ensembl" id="ENSPCET00000005373.1">
    <property type="protein sequence ID" value="ENSPCEP00000005189.1"/>
    <property type="gene ID" value="ENSPCEG00000004217.1"/>
</dbReference>
<sequence length="144" mass="16248">KEKTGPAGLPQNPEAGRQFFPKTKRGFKINKQKRPEILLRRPSVQTTCSGQCCCTVVCTLVRLGKGKQRHGLLGTPVAIAKEKTIIAPFRSHIQYFSSQEDFRIMRGRHSALGMITYFVSIPTDKNGICKPMQELSLVRFQLSW</sequence>
<reference evidence="1" key="1">
    <citation type="submission" date="2025-08" db="UniProtKB">
        <authorList>
            <consortium name="Ensembl"/>
        </authorList>
    </citation>
    <scope>IDENTIFICATION</scope>
</reference>
<organism evidence="1 2">
    <name type="scientific">Pelusios castaneus</name>
    <name type="common">West African mud turtle</name>
    <dbReference type="NCBI Taxonomy" id="367368"/>
    <lineage>
        <taxon>Eukaryota</taxon>
        <taxon>Metazoa</taxon>
        <taxon>Chordata</taxon>
        <taxon>Craniata</taxon>
        <taxon>Vertebrata</taxon>
        <taxon>Euteleostomi</taxon>
        <taxon>Archelosauria</taxon>
        <taxon>Testudinata</taxon>
        <taxon>Testudines</taxon>
        <taxon>Pleurodira</taxon>
        <taxon>Pelomedusidae</taxon>
        <taxon>Pelusios</taxon>
    </lineage>
</organism>
<evidence type="ECO:0000313" key="2">
    <source>
        <dbReference type="Proteomes" id="UP000694393"/>
    </source>
</evidence>
<reference evidence="1" key="2">
    <citation type="submission" date="2025-09" db="UniProtKB">
        <authorList>
            <consortium name="Ensembl"/>
        </authorList>
    </citation>
    <scope>IDENTIFICATION</scope>
</reference>
<keyword evidence="2" id="KW-1185">Reference proteome</keyword>
<name>A0A8C8RGL7_9SAUR</name>
<evidence type="ECO:0000313" key="1">
    <source>
        <dbReference type="Ensembl" id="ENSPCEP00000005189.1"/>
    </source>
</evidence>